<dbReference type="EMBL" id="BKCJ010009600">
    <property type="protein sequence ID" value="GEU87722.1"/>
    <property type="molecule type" value="Genomic_DNA"/>
</dbReference>
<keyword evidence="1" id="KW-0175">Coiled coil</keyword>
<comment type="caution">
    <text evidence="2">The sequence shown here is derived from an EMBL/GenBank/DDBJ whole genome shotgun (WGS) entry which is preliminary data.</text>
</comment>
<protein>
    <submittedName>
        <fullName evidence="2">Phospholipase-like protein</fullName>
    </submittedName>
</protein>
<sequence>MLDKVPEMIPRGVSWSKNTIFKRSDYCLFFGKVLARAHNGEVAKKLIFNDDLSNLSANFCDELNHEFLELFQSTICLGGSASLDLRSDEDVAKEYIVQEELRLRIEEKERVRLKEKNMMEEDNRVRLETEKMLRLEEDKRMQNEKDYTKREEALMNSDQMKKAKERIAPAKYSQVSGDALLYYWGKIYRMAKKKKPCYGLNEPDMMELIKDVRPWVEDLSRRYSDMNTVYLSDAFDLFFGKPGPLIYKFPWCNDHIELWVNYMWNVRYDKADWAMVSSYFVQLLLQKTLPLWYANGERYIIPWCDVNQVQLLDVLEQARVFEKKGINPSTYSITFCNANNVPKQGGSLVIVVYGMTSQDLELTRCGDLVMPYSDYLVFDVLYDSYFMVYPLRYTGPIFQMRISRNERLSYSQILFLAEYYVKNMCCDENDDEVTSLLRTHEKKDYFSMSFKELVVWQEEEANSPFYLRSSSIKPKIDLRQDKGKALFDDFEDVANDVVAGDFDDVAKNNICGSSSSNNML</sequence>
<reference evidence="2" key="1">
    <citation type="journal article" date="2019" name="Sci. Rep.">
        <title>Draft genome of Tanacetum cinerariifolium, the natural source of mosquito coil.</title>
        <authorList>
            <person name="Yamashiro T."/>
            <person name="Shiraishi A."/>
            <person name="Satake H."/>
            <person name="Nakayama K."/>
        </authorList>
    </citation>
    <scope>NUCLEOTIDE SEQUENCE</scope>
</reference>
<evidence type="ECO:0000313" key="2">
    <source>
        <dbReference type="EMBL" id="GEU87722.1"/>
    </source>
</evidence>
<proteinExistence type="predicted"/>
<accession>A0A6L2NRN7</accession>
<dbReference type="AlphaFoldDB" id="A0A6L2NRN7"/>
<gene>
    <name evidence="2" type="ORF">Tci_059700</name>
</gene>
<name>A0A6L2NRN7_TANCI</name>
<feature type="coiled-coil region" evidence="1">
    <location>
        <begin position="96"/>
        <end position="130"/>
    </location>
</feature>
<evidence type="ECO:0000256" key="1">
    <source>
        <dbReference type="SAM" id="Coils"/>
    </source>
</evidence>
<organism evidence="2">
    <name type="scientific">Tanacetum cinerariifolium</name>
    <name type="common">Dalmatian daisy</name>
    <name type="synonym">Chrysanthemum cinerariifolium</name>
    <dbReference type="NCBI Taxonomy" id="118510"/>
    <lineage>
        <taxon>Eukaryota</taxon>
        <taxon>Viridiplantae</taxon>
        <taxon>Streptophyta</taxon>
        <taxon>Embryophyta</taxon>
        <taxon>Tracheophyta</taxon>
        <taxon>Spermatophyta</taxon>
        <taxon>Magnoliopsida</taxon>
        <taxon>eudicotyledons</taxon>
        <taxon>Gunneridae</taxon>
        <taxon>Pentapetalae</taxon>
        <taxon>asterids</taxon>
        <taxon>campanulids</taxon>
        <taxon>Asterales</taxon>
        <taxon>Asteraceae</taxon>
        <taxon>Asteroideae</taxon>
        <taxon>Anthemideae</taxon>
        <taxon>Anthemidinae</taxon>
        <taxon>Tanacetum</taxon>
    </lineage>
</organism>